<feature type="domain" description="Alpha-L-rhamnosidase concanavalin-like" evidence="5">
    <location>
        <begin position="316"/>
        <end position="414"/>
    </location>
</feature>
<dbReference type="InterPro" id="IPR008902">
    <property type="entry name" value="Rhamnosid_concanavalin"/>
</dbReference>
<dbReference type="Pfam" id="PF08531">
    <property type="entry name" value="Bac_rhamnosid_N"/>
    <property type="match status" value="1"/>
</dbReference>
<evidence type="ECO:0000256" key="4">
    <source>
        <dbReference type="SAM" id="MobiDB-lite"/>
    </source>
</evidence>
<dbReference type="Pfam" id="PF17390">
    <property type="entry name" value="Bac_rhamnosid_C"/>
    <property type="match status" value="1"/>
</dbReference>
<dbReference type="GO" id="GO:0030596">
    <property type="term" value="F:alpha-L-rhamnosidase activity"/>
    <property type="evidence" value="ECO:0007669"/>
    <property type="project" value="UniProtKB-EC"/>
</dbReference>
<dbReference type="InterPro" id="IPR035396">
    <property type="entry name" value="Bac_rhamnosid6H"/>
</dbReference>
<organism evidence="9 10">
    <name type="scientific">Kwoniella dendrophila CBS 6074</name>
    <dbReference type="NCBI Taxonomy" id="1295534"/>
    <lineage>
        <taxon>Eukaryota</taxon>
        <taxon>Fungi</taxon>
        <taxon>Dikarya</taxon>
        <taxon>Basidiomycota</taxon>
        <taxon>Agaricomycotina</taxon>
        <taxon>Tremellomycetes</taxon>
        <taxon>Tremellales</taxon>
        <taxon>Cryptococcaceae</taxon>
        <taxon>Kwoniella</taxon>
    </lineage>
</organism>
<dbReference type="Gene3D" id="2.60.420.10">
    <property type="entry name" value="Maltose phosphorylase, domain 3"/>
    <property type="match status" value="1"/>
</dbReference>
<feature type="domain" description="Alpha-L-rhamnosidase six-hairpin glycosidase" evidence="7">
    <location>
        <begin position="419"/>
        <end position="772"/>
    </location>
</feature>
<dbReference type="InterPro" id="IPR016007">
    <property type="entry name" value="Alpha_rhamnosid"/>
</dbReference>
<dbReference type="Pfam" id="PF17389">
    <property type="entry name" value="Bac_rhamnosid6H"/>
    <property type="match status" value="1"/>
</dbReference>
<gene>
    <name evidence="9" type="ORF">L201_005274</name>
</gene>
<keyword evidence="10" id="KW-1185">Reference proteome</keyword>
<reference evidence="9 10" key="1">
    <citation type="submission" date="2024-01" db="EMBL/GenBank/DDBJ databases">
        <title>Comparative genomics of Cryptococcus and Kwoniella reveals pathogenesis evolution and contrasting modes of karyotype evolution via chromosome fusion or intercentromeric recombination.</title>
        <authorList>
            <person name="Coelho M.A."/>
            <person name="David-Palma M."/>
            <person name="Shea T."/>
            <person name="Bowers K."/>
            <person name="McGinley-Smith S."/>
            <person name="Mohammad A.W."/>
            <person name="Gnirke A."/>
            <person name="Yurkov A.M."/>
            <person name="Nowrousian M."/>
            <person name="Sun S."/>
            <person name="Cuomo C.A."/>
            <person name="Heitman J."/>
        </authorList>
    </citation>
    <scope>NUCLEOTIDE SEQUENCE [LARGE SCALE GENOMIC DNA]</scope>
    <source>
        <strain evidence="9 10">CBS 6074</strain>
    </source>
</reference>
<dbReference type="RefSeq" id="XP_066077104.1">
    <property type="nucleotide sequence ID" value="XM_066221007.1"/>
</dbReference>
<feature type="domain" description="Bacterial alpha-L-rhamnosidase N-terminal" evidence="6">
    <location>
        <begin position="146"/>
        <end position="306"/>
    </location>
</feature>
<evidence type="ECO:0000259" key="7">
    <source>
        <dbReference type="Pfam" id="PF17389"/>
    </source>
</evidence>
<name>A0AAX4JXY3_9TREE</name>
<dbReference type="SUPFAM" id="SSF48208">
    <property type="entry name" value="Six-hairpin glycosidases"/>
    <property type="match status" value="1"/>
</dbReference>
<dbReference type="InterPro" id="IPR013783">
    <property type="entry name" value="Ig-like_fold"/>
</dbReference>
<dbReference type="EC" id="3.2.1.40" evidence="2"/>
<evidence type="ECO:0000259" key="8">
    <source>
        <dbReference type="Pfam" id="PF17390"/>
    </source>
</evidence>
<dbReference type="PANTHER" id="PTHR33307:SF6">
    <property type="entry name" value="ALPHA-RHAMNOSIDASE (EUROFUNG)-RELATED"/>
    <property type="match status" value="1"/>
</dbReference>
<dbReference type="Proteomes" id="UP001355207">
    <property type="component" value="Chromosome 7"/>
</dbReference>
<protein>
    <recommendedName>
        <fullName evidence="2">alpha-L-rhamnosidase</fullName>
        <ecNumber evidence="2">3.2.1.40</ecNumber>
    </recommendedName>
</protein>
<dbReference type="GO" id="GO:0005975">
    <property type="term" value="P:carbohydrate metabolic process"/>
    <property type="evidence" value="ECO:0007669"/>
    <property type="project" value="InterPro"/>
</dbReference>
<dbReference type="InterPro" id="IPR013737">
    <property type="entry name" value="Bac_rhamnosid_N"/>
</dbReference>
<evidence type="ECO:0000313" key="9">
    <source>
        <dbReference type="EMBL" id="WWC90341.1"/>
    </source>
</evidence>
<dbReference type="Gene3D" id="2.60.120.260">
    <property type="entry name" value="Galactose-binding domain-like"/>
    <property type="match status" value="2"/>
</dbReference>
<feature type="domain" description="Alpha-L-rhamnosidase C-terminal" evidence="8">
    <location>
        <begin position="774"/>
        <end position="843"/>
    </location>
</feature>
<evidence type="ECO:0000313" key="10">
    <source>
        <dbReference type="Proteomes" id="UP001355207"/>
    </source>
</evidence>
<accession>A0AAX4JXY3</accession>
<dbReference type="Pfam" id="PF05592">
    <property type="entry name" value="Bac_rhamnosid"/>
    <property type="match status" value="1"/>
</dbReference>
<dbReference type="InterPro" id="IPR008979">
    <property type="entry name" value="Galactose-bd-like_sf"/>
</dbReference>
<evidence type="ECO:0000259" key="5">
    <source>
        <dbReference type="Pfam" id="PF05592"/>
    </source>
</evidence>
<dbReference type="PIRSF" id="PIRSF010631">
    <property type="entry name" value="A-rhamnsds"/>
    <property type="match status" value="1"/>
</dbReference>
<dbReference type="GeneID" id="91095944"/>
<dbReference type="Gene3D" id="2.60.40.10">
    <property type="entry name" value="Immunoglobulins"/>
    <property type="match status" value="1"/>
</dbReference>
<dbReference type="SUPFAM" id="SSF49785">
    <property type="entry name" value="Galactose-binding domain-like"/>
    <property type="match status" value="1"/>
</dbReference>
<comment type="catalytic activity">
    <reaction evidence="1">
        <text>Hydrolysis of terminal non-reducing alpha-L-rhamnose residues in alpha-L-rhamnosides.</text>
        <dbReference type="EC" id="3.2.1.40"/>
    </reaction>
</comment>
<dbReference type="InterPro" id="IPR008928">
    <property type="entry name" value="6-hairpin_glycosidase_sf"/>
</dbReference>
<proteinExistence type="predicted"/>
<dbReference type="InterPro" id="IPR012341">
    <property type="entry name" value="6hp_glycosidase-like_sf"/>
</dbReference>
<dbReference type="AlphaFoldDB" id="A0AAX4JXY3"/>
<keyword evidence="3" id="KW-0378">Hydrolase</keyword>
<evidence type="ECO:0000259" key="6">
    <source>
        <dbReference type="Pfam" id="PF08531"/>
    </source>
</evidence>
<evidence type="ECO:0000256" key="1">
    <source>
        <dbReference type="ARBA" id="ARBA00001445"/>
    </source>
</evidence>
<dbReference type="EMBL" id="CP144104">
    <property type="protein sequence ID" value="WWC90341.1"/>
    <property type="molecule type" value="Genomic_DNA"/>
</dbReference>
<sequence length="892" mass="100881">MSVQIEAVQAEHHESGFAIAHPSPRLSWRFGSTDIEDWKQISYEIIVQREGNDDEEQYHVDSEQSVLVPWPSKPLSSREIVKVKIRSEGNNHEYTNWSEITLEAAFLDRKEWKANLISGPELSKEEKDKPKKPFRLRKSFNIENVPKKARLYATAHGIYEVTINGKKVGDQVLSPGWTSYKYHLNYQTYDITSYLKKGENNIIAYIGEGWYAGRLGRPGSRNVWGDRLAFLAQLEIDNEIALITDDSWESLLDGPVKNSEIYNGEIYDTTYSEDNDKDTKKITNTEILDFPTAELISSDAPPVRKVKEVKPIEIITTPSGKTILDFGQNLVGWVRINNDLGLDNKGQELLIGTAEVLEHGELGTRPLRTAEPKDRIKLGGKTAGWEPKFTFHGFRYAEISGVKPTLDDFTAIVIFSDMRRTGTFECSHQMINRLHANVVWGMMSNFVSVPTDCPQRDERLGWTGDLQVFGPTANYLFDTSGFLQGWLKDVYAEQIYWKGVPPTVVPFVPPNKFNDPWPKPHAVWADVVAITPWDLYNSSGDLGMLENQWESMKLWLDKGLPRAENGLWDPNAPLYGDWLDPNAPPQYPAHGRTDTHLVGNSYLIYVTELVSKIAALLGKKEESIRYKKDAERFKELYQDEYLSNSGRVVADTQTAYALALKFGLFKNEKQIKRATERLEFLCKWNYFKVSTGFAGTPILLPVLAENGLEHIAYRMLQERDNPSWLYSVGMGATTIWERWDSALPDGSINPGQMTSFNHYALGAVASFMHKTIGGLSILEKGWKKVLFKPLPGGTINSAKTSFNSPYGLYSINWKIITKQNKSTLKVEIEIPPNGSAKIQLPGSGSGPDNNFEKDNLGSGKYTFEASYKKDERWPPKGQRGPQSVFMPDEFVP</sequence>
<feature type="region of interest" description="Disordered" evidence="4">
    <location>
        <begin position="835"/>
        <end position="892"/>
    </location>
</feature>
<dbReference type="InterPro" id="IPR035398">
    <property type="entry name" value="Bac_rhamnosid_C"/>
</dbReference>
<dbReference type="Gene3D" id="1.50.10.10">
    <property type="match status" value="1"/>
</dbReference>
<dbReference type="Pfam" id="PF25788">
    <property type="entry name" value="Ig_Rha78A_N"/>
    <property type="match status" value="1"/>
</dbReference>
<dbReference type="PANTHER" id="PTHR33307">
    <property type="entry name" value="ALPHA-RHAMNOSIDASE (EUROFUNG)"/>
    <property type="match status" value="1"/>
</dbReference>
<evidence type="ECO:0000256" key="3">
    <source>
        <dbReference type="ARBA" id="ARBA00022801"/>
    </source>
</evidence>
<evidence type="ECO:0000256" key="2">
    <source>
        <dbReference type="ARBA" id="ARBA00012652"/>
    </source>
</evidence>